<organism evidence="2 3">
    <name type="scientific">Agromyces aurantiacus</name>
    <dbReference type="NCBI Taxonomy" id="165814"/>
    <lineage>
        <taxon>Bacteria</taxon>
        <taxon>Bacillati</taxon>
        <taxon>Actinomycetota</taxon>
        <taxon>Actinomycetes</taxon>
        <taxon>Micrococcales</taxon>
        <taxon>Microbacteriaceae</taxon>
        <taxon>Agromyces</taxon>
    </lineage>
</organism>
<keyword evidence="2" id="KW-0547">Nucleotide-binding</keyword>
<keyword evidence="2" id="KW-0067">ATP-binding</keyword>
<dbReference type="RefSeq" id="WP_204393333.1">
    <property type="nucleotide sequence ID" value="NZ_JAFBBW010000001.1"/>
</dbReference>
<keyword evidence="2" id="KW-0347">Helicase</keyword>
<evidence type="ECO:0000259" key="1">
    <source>
        <dbReference type="PROSITE" id="PS51192"/>
    </source>
</evidence>
<name>A0ABV9R7J8_9MICO</name>
<evidence type="ECO:0000313" key="2">
    <source>
        <dbReference type="EMBL" id="MFC4829539.1"/>
    </source>
</evidence>
<dbReference type="EMBL" id="JBHSJC010000001">
    <property type="protein sequence ID" value="MFC4829539.1"/>
    <property type="molecule type" value="Genomic_DNA"/>
</dbReference>
<dbReference type="InterPro" id="IPR014001">
    <property type="entry name" value="Helicase_ATP-bd"/>
</dbReference>
<protein>
    <submittedName>
        <fullName evidence="2">DEAD/DEAH box helicase</fullName>
    </submittedName>
</protein>
<dbReference type="GO" id="GO:0004386">
    <property type="term" value="F:helicase activity"/>
    <property type="evidence" value="ECO:0007669"/>
    <property type="project" value="UniProtKB-KW"/>
</dbReference>
<proteinExistence type="predicted"/>
<evidence type="ECO:0000313" key="3">
    <source>
        <dbReference type="Proteomes" id="UP001595960"/>
    </source>
</evidence>
<comment type="caution">
    <text evidence="2">The sequence shown here is derived from an EMBL/GenBank/DDBJ whole genome shotgun (WGS) entry which is preliminary data.</text>
</comment>
<gene>
    <name evidence="2" type="ORF">ACFPER_12100</name>
</gene>
<dbReference type="InterPro" id="IPR027417">
    <property type="entry name" value="P-loop_NTPase"/>
</dbReference>
<dbReference type="Pfam" id="PF00270">
    <property type="entry name" value="DEAD"/>
    <property type="match status" value="1"/>
</dbReference>
<keyword evidence="3" id="KW-1185">Reference proteome</keyword>
<dbReference type="InterPro" id="IPR011545">
    <property type="entry name" value="DEAD/DEAH_box_helicase_dom"/>
</dbReference>
<dbReference type="Gene3D" id="3.40.50.300">
    <property type="entry name" value="P-loop containing nucleotide triphosphate hydrolases"/>
    <property type="match status" value="2"/>
</dbReference>
<dbReference type="Proteomes" id="UP001595960">
    <property type="component" value="Unassembled WGS sequence"/>
</dbReference>
<sequence>MVDFGAMLADAKREAPIEPRELHSQLKKLPGYGYLRDVQAQVLTAWHARRDERDIVIKVNTGGGKTIDGLIILQSYINEGLGPALYVAPSKYLVKQVIAEAQNLGLAVTQNVDGAQYLNSEAIGVINAYELVNGRTKFSDRRTSRAPAPIGAVVVDDAHAAIATTRKQLSVTIARSNPVFTELMDLFAEDLKTQSADAYLDVRDDRRGTPIRVPFWAWRNRLDQARSILRTQTGKDQPLYFDWPAIADVLELCRVVFSNQEMTITPHCPPIENITSFVAAQRRVFLTATLADDSVLVSDFGAVAASVDRPITPVTAGDIGERMILAPQEINPALAADDIRSAIVGLSREYNTVVLVPSERWAAVWAPNAAAVAIGEAVEPAIERLRTEPHVGLVVLVNRYDGIDLPDDACRVLVLDGLPEAFSPEERLDAMLRMGLSGIDDRQVQRIEQGIGRGVRSNEDHCVVFLIGPRLAQLTVDPRTLPRFSPATQAQLALSRQVATQMDNLPMSGIVRTARQALERDENWIALALQSLRNIPPQPGHVSTSAIARRNAFVAASTGDAGRACSILQTAIDGEEDIATVGTLLELQATYRDALDPQLAQQTLALARAKNTYVTKPLTGLTYTPLVERAPQTERCLERLASAFSTPAALRLEFESIVEDLVFDELRTEEFEEAMRRAALYIGLGSQRPEHDVNVGPDNLWALGENRYWVIEAKTGAQSPAIGKRDMAQLSQSMVWFGQRYDPQAVAVPVMVHRSILAYANATPHSGMKVMTERGLGEFAASLRAFAAAVADAGWTNAETVGRLLAGHNLSADALPTFLMDQRGVYNKGGV</sequence>
<dbReference type="PROSITE" id="PS51192">
    <property type="entry name" value="HELICASE_ATP_BIND_1"/>
    <property type="match status" value="1"/>
</dbReference>
<keyword evidence="2" id="KW-0378">Hydrolase</keyword>
<dbReference type="SUPFAM" id="SSF52540">
    <property type="entry name" value="P-loop containing nucleoside triphosphate hydrolases"/>
    <property type="match status" value="1"/>
</dbReference>
<dbReference type="SMART" id="SM00487">
    <property type="entry name" value="DEXDc"/>
    <property type="match status" value="1"/>
</dbReference>
<reference evidence="3" key="1">
    <citation type="journal article" date="2019" name="Int. J. Syst. Evol. Microbiol.">
        <title>The Global Catalogue of Microorganisms (GCM) 10K type strain sequencing project: providing services to taxonomists for standard genome sequencing and annotation.</title>
        <authorList>
            <consortium name="The Broad Institute Genomics Platform"/>
            <consortium name="The Broad Institute Genome Sequencing Center for Infectious Disease"/>
            <person name="Wu L."/>
            <person name="Ma J."/>
        </authorList>
    </citation>
    <scope>NUCLEOTIDE SEQUENCE [LARGE SCALE GENOMIC DNA]</scope>
    <source>
        <strain evidence="3">CGMCC 1.12192</strain>
    </source>
</reference>
<dbReference type="InterPro" id="IPR006555">
    <property type="entry name" value="ATP-dep_Helicase_C"/>
</dbReference>
<dbReference type="SMART" id="SM00491">
    <property type="entry name" value="HELICc2"/>
    <property type="match status" value="1"/>
</dbReference>
<dbReference type="Pfam" id="PF13307">
    <property type="entry name" value="Helicase_C_2"/>
    <property type="match status" value="1"/>
</dbReference>
<feature type="domain" description="Helicase ATP-binding" evidence="1">
    <location>
        <begin position="46"/>
        <end position="308"/>
    </location>
</feature>
<accession>A0ABV9R7J8</accession>